<organism evidence="9 10">
    <name type="scientific">Phytophthora megakarya</name>
    <dbReference type="NCBI Taxonomy" id="4795"/>
    <lineage>
        <taxon>Eukaryota</taxon>
        <taxon>Sar</taxon>
        <taxon>Stramenopiles</taxon>
        <taxon>Oomycota</taxon>
        <taxon>Peronosporomycetes</taxon>
        <taxon>Peronosporales</taxon>
        <taxon>Peronosporaceae</taxon>
        <taxon>Phytophthora</taxon>
    </lineage>
</organism>
<protein>
    <submittedName>
        <fullName evidence="9">Nuclease HARBI1</fullName>
    </submittedName>
</protein>
<evidence type="ECO:0000313" key="10">
    <source>
        <dbReference type="Proteomes" id="UP000198211"/>
    </source>
</evidence>
<evidence type="ECO:0000259" key="8">
    <source>
        <dbReference type="Pfam" id="PF13359"/>
    </source>
</evidence>
<evidence type="ECO:0000256" key="4">
    <source>
        <dbReference type="ARBA" id="ARBA00022722"/>
    </source>
</evidence>
<comment type="subcellular location">
    <subcellularLocation>
        <location evidence="2">Nucleus</location>
    </subcellularLocation>
</comment>
<keyword evidence="6" id="KW-0378">Hydrolase</keyword>
<sequence>MEIPTAVPDFFAATYLHFDQALGAIDGTYLCIEVSQDDVARFRNHKGFITTNVLIFCDWSMKVGFAHVGAEGSAHDDTSVLRWSGLLERLPTHYFVLGDPGYGLSEKVLTPFRGVRYHLKEWARRPSGRPQNA</sequence>
<comment type="similarity">
    <text evidence="3">Belongs to the HARBI1 family.</text>
</comment>
<dbReference type="AlphaFoldDB" id="A0A225VSD2"/>
<dbReference type="PANTHER" id="PTHR22930">
    <property type="match status" value="1"/>
</dbReference>
<gene>
    <name evidence="9" type="ORF">PHMEG_00019120</name>
</gene>
<dbReference type="InterPro" id="IPR045249">
    <property type="entry name" value="HARBI1-like"/>
</dbReference>
<evidence type="ECO:0000256" key="7">
    <source>
        <dbReference type="ARBA" id="ARBA00023242"/>
    </source>
</evidence>
<dbReference type="GO" id="GO:0005634">
    <property type="term" value="C:nucleus"/>
    <property type="evidence" value="ECO:0007669"/>
    <property type="project" value="UniProtKB-SubCell"/>
</dbReference>
<keyword evidence="7" id="KW-0539">Nucleus</keyword>
<evidence type="ECO:0000256" key="3">
    <source>
        <dbReference type="ARBA" id="ARBA00006958"/>
    </source>
</evidence>
<evidence type="ECO:0000256" key="5">
    <source>
        <dbReference type="ARBA" id="ARBA00022723"/>
    </source>
</evidence>
<reference evidence="10" key="1">
    <citation type="submission" date="2017-03" db="EMBL/GenBank/DDBJ databases">
        <title>Phytopthora megakarya and P. palmivora, two closely related causual agents of cacao black pod achieved similar genome size and gene model numbers by different mechanisms.</title>
        <authorList>
            <person name="Ali S."/>
            <person name="Shao J."/>
            <person name="Larry D.J."/>
            <person name="Kronmiller B."/>
            <person name="Shen D."/>
            <person name="Strem M.D."/>
            <person name="Melnick R.L."/>
            <person name="Guiltinan M.J."/>
            <person name="Tyler B.M."/>
            <person name="Meinhardt L.W."/>
            <person name="Bailey B.A."/>
        </authorList>
    </citation>
    <scope>NUCLEOTIDE SEQUENCE [LARGE SCALE GENOMIC DNA]</scope>
    <source>
        <strain evidence="10">zdho120</strain>
    </source>
</reference>
<evidence type="ECO:0000256" key="1">
    <source>
        <dbReference type="ARBA" id="ARBA00001968"/>
    </source>
</evidence>
<dbReference type="EMBL" id="NBNE01003185">
    <property type="protein sequence ID" value="OWZ08353.1"/>
    <property type="molecule type" value="Genomic_DNA"/>
</dbReference>
<evidence type="ECO:0000313" key="9">
    <source>
        <dbReference type="EMBL" id="OWZ08353.1"/>
    </source>
</evidence>
<dbReference type="Proteomes" id="UP000198211">
    <property type="component" value="Unassembled WGS sequence"/>
</dbReference>
<comment type="caution">
    <text evidence="9">The sequence shown here is derived from an EMBL/GenBank/DDBJ whole genome shotgun (WGS) entry which is preliminary data.</text>
</comment>
<dbReference type="OrthoDB" id="129044at2759"/>
<dbReference type="Pfam" id="PF13359">
    <property type="entry name" value="DDE_Tnp_4"/>
    <property type="match status" value="1"/>
</dbReference>
<keyword evidence="10" id="KW-1185">Reference proteome</keyword>
<accession>A0A225VSD2</accession>
<proteinExistence type="inferred from homology"/>
<dbReference type="GO" id="GO:0004518">
    <property type="term" value="F:nuclease activity"/>
    <property type="evidence" value="ECO:0007669"/>
    <property type="project" value="UniProtKB-KW"/>
</dbReference>
<feature type="domain" description="DDE Tnp4" evidence="8">
    <location>
        <begin position="25"/>
        <end position="114"/>
    </location>
</feature>
<dbReference type="GO" id="GO:0016787">
    <property type="term" value="F:hydrolase activity"/>
    <property type="evidence" value="ECO:0007669"/>
    <property type="project" value="UniProtKB-KW"/>
</dbReference>
<comment type="cofactor">
    <cofactor evidence="1">
        <name>a divalent metal cation</name>
        <dbReference type="ChEBI" id="CHEBI:60240"/>
    </cofactor>
</comment>
<dbReference type="InterPro" id="IPR027806">
    <property type="entry name" value="HARBI1_dom"/>
</dbReference>
<evidence type="ECO:0000256" key="2">
    <source>
        <dbReference type="ARBA" id="ARBA00004123"/>
    </source>
</evidence>
<dbReference type="GO" id="GO:0046872">
    <property type="term" value="F:metal ion binding"/>
    <property type="evidence" value="ECO:0007669"/>
    <property type="project" value="UniProtKB-KW"/>
</dbReference>
<keyword evidence="4" id="KW-0540">Nuclease</keyword>
<dbReference type="PANTHER" id="PTHR22930:SF85">
    <property type="entry name" value="GH03217P-RELATED"/>
    <property type="match status" value="1"/>
</dbReference>
<keyword evidence="5" id="KW-0479">Metal-binding</keyword>
<name>A0A225VSD2_9STRA</name>
<evidence type="ECO:0000256" key="6">
    <source>
        <dbReference type="ARBA" id="ARBA00022801"/>
    </source>
</evidence>